<protein>
    <submittedName>
        <fullName evidence="2">Phosphotransferase family protein</fullName>
    </submittedName>
</protein>
<dbReference type="InterPro" id="IPR002575">
    <property type="entry name" value="Aminoglycoside_PTrfase"/>
</dbReference>
<evidence type="ECO:0000313" key="3">
    <source>
        <dbReference type="Proteomes" id="UP001595887"/>
    </source>
</evidence>
<dbReference type="InterPro" id="IPR041726">
    <property type="entry name" value="ACAD10_11_N"/>
</dbReference>
<sequence>MIDTEPYLAALLEKRKQRRTMPPYLPQNDAGVAAMLQDFFSKERPGASVSDVARMGGGASKEQFVFTLSGSDGEAEKFVLRMDPLEGITETSRAREYEILMAFQGVVPVPKPIWLDADGAHFGQPAVIMEFVGGVTKPASDGVTVTGLGTVLGDPLRGKILPQFTAMLAKIHNFDWQLAHLPSFTAPLADPKQPTRWLINFWKELLEQDAITKEPALRLATQWLEDNIPDCPKVGVVHGDYRTGNYLFDEASGEITAMLDWEMCYLGDYHDDLAWLLQPVFGSKIDGIFRASDLLPPREMIAAYEAASGNIVNPKSLHYFTVFNAWKSYILVAALGMRSARHAHNHQDVLLTLLAGTGPLFVHDLARLLQMEESQ</sequence>
<dbReference type="SUPFAM" id="SSF56112">
    <property type="entry name" value="Protein kinase-like (PK-like)"/>
    <property type="match status" value="1"/>
</dbReference>
<accession>A0ABV8RGV1</accession>
<dbReference type="CDD" id="cd05154">
    <property type="entry name" value="ACAD10_11_N-like"/>
    <property type="match status" value="1"/>
</dbReference>
<dbReference type="RefSeq" id="WP_381423389.1">
    <property type="nucleotide sequence ID" value="NZ_JBHSDH010000013.1"/>
</dbReference>
<dbReference type="InterPro" id="IPR011009">
    <property type="entry name" value="Kinase-like_dom_sf"/>
</dbReference>
<dbReference type="PANTHER" id="PTHR21310:SF40">
    <property type="entry name" value="AMINOGLYCOSIDE PHOSPHOTRANSFERASE DOMAIN-CONTAINING PROTEIN-RELATED"/>
    <property type="match status" value="1"/>
</dbReference>
<proteinExistence type="predicted"/>
<feature type="domain" description="Aminoglycoside phosphotransferase" evidence="1">
    <location>
        <begin position="54"/>
        <end position="291"/>
    </location>
</feature>
<evidence type="ECO:0000313" key="2">
    <source>
        <dbReference type="EMBL" id="MFC4292581.1"/>
    </source>
</evidence>
<name>A0ABV8RGV1_9SPHN</name>
<dbReference type="PANTHER" id="PTHR21310">
    <property type="entry name" value="AMINOGLYCOSIDE PHOSPHOTRANSFERASE-RELATED-RELATED"/>
    <property type="match status" value="1"/>
</dbReference>
<reference evidence="3" key="1">
    <citation type="journal article" date="2019" name="Int. J. Syst. Evol. Microbiol.">
        <title>The Global Catalogue of Microorganisms (GCM) 10K type strain sequencing project: providing services to taxonomists for standard genome sequencing and annotation.</title>
        <authorList>
            <consortium name="The Broad Institute Genomics Platform"/>
            <consortium name="The Broad Institute Genome Sequencing Center for Infectious Disease"/>
            <person name="Wu L."/>
            <person name="Ma J."/>
        </authorList>
    </citation>
    <scope>NUCLEOTIDE SEQUENCE [LARGE SCALE GENOMIC DNA]</scope>
    <source>
        <strain evidence="3">CECT 8531</strain>
    </source>
</reference>
<dbReference type="InterPro" id="IPR051678">
    <property type="entry name" value="AGP_Transferase"/>
</dbReference>
<comment type="caution">
    <text evidence="2">The sequence shown here is derived from an EMBL/GenBank/DDBJ whole genome shotgun (WGS) entry which is preliminary data.</text>
</comment>
<organism evidence="2 3">
    <name type="scientific">Sphingorhabdus arenilitoris</name>
    <dbReference type="NCBI Taxonomy" id="1490041"/>
    <lineage>
        <taxon>Bacteria</taxon>
        <taxon>Pseudomonadati</taxon>
        <taxon>Pseudomonadota</taxon>
        <taxon>Alphaproteobacteria</taxon>
        <taxon>Sphingomonadales</taxon>
        <taxon>Sphingomonadaceae</taxon>
        <taxon>Sphingorhabdus</taxon>
    </lineage>
</organism>
<dbReference type="Gene3D" id="3.90.1200.10">
    <property type="match status" value="1"/>
</dbReference>
<dbReference type="Pfam" id="PF01636">
    <property type="entry name" value="APH"/>
    <property type="match status" value="1"/>
</dbReference>
<dbReference type="Proteomes" id="UP001595887">
    <property type="component" value="Unassembled WGS sequence"/>
</dbReference>
<evidence type="ECO:0000259" key="1">
    <source>
        <dbReference type="Pfam" id="PF01636"/>
    </source>
</evidence>
<gene>
    <name evidence="2" type="ORF">ACFOWX_09175</name>
</gene>
<keyword evidence="3" id="KW-1185">Reference proteome</keyword>
<dbReference type="Gene3D" id="3.30.200.20">
    <property type="entry name" value="Phosphorylase Kinase, domain 1"/>
    <property type="match status" value="1"/>
</dbReference>
<dbReference type="EMBL" id="JBHSDH010000013">
    <property type="protein sequence ID" value="MFC4292581.1"/>
    <property type="molecule type" value="Genomic_DNA"/>
</dbReference>